<keyword evidence="1" id="KW-0547">Nucleotide-binding</keyword>
<evidence type="ECO:0000259" key="6">
    <source>
        <dbReference type="PROSITE" id="PS50893"/>
    </source>
</evidence>
<evidence type="ECO:0000256" key="5">
    <source>
        <dbReference type="SAM" id="Phobius"/>
    </source>
</evidence>
<dbReference type="InterPro" id="IPR039421">
    <property type="entry name" value="Type_1_exporter"/>
</dbReference>
<dbReference type="EMBL" id="KN831805">
    <property type="protein sequence ID" value="KIM36471.1"/>
    <property type="molecule type" value="Genomic_DNA"/>
</dbReference>
<reference evidence="8" key="2">
    <citation type="submission" date="2015-01" db="EMBL/GenBank/DDBJ databases">
        <title>Evolutionary Origins and Diversification of the Mycorrhizal Mutualists.</title>
        <authorList>
            <consortium name="DOE Joint Genome Institute"/>
            <consortium name="Mycorrhizal Genomics Consortium"/>
            <person name="Kohler A."/>
            <person name="Kuo A."/>
            <person name="Nagy L.G."/>
            <person name="Floudas D."/>
            <person name="Copeland A."/>
            <person name="Barry K.W."/>
            <person name="Cichocki N."/>
            <person name="Veneault-Fourrey C."/>
            <person name="LaButti K."/>
            <person name="Lindquist E.A."/>
            <person name="Lipzen A."/>
            <person name="Lundell T."/>
            <person name="Morin E."/>
            <person name="Murat C."/>
            <person name="Riley R."/>
            <person name="Ohm R."/>
            <person name="Sun H."/>
            <person name="Tunlid A."/>
            <person name="Henrissat B."/>
            <person name="Grigoriev I.V."/>
            <person name="Hibbett D.S."/>
            <person name="Martin F."/>
        </authorList>
    </citation>
    <scope>NUCLEOTIDE SEQUENCE [LARGE SCALE GENOMIC DNA]</scope>
    <source>
        <strain evidence="8">h7</strain>
    </source>
</reference>
<dbReference type="PANTHER" id="PTHR24221">
    <property type="entry name" value="ATP-BINDING CASSETTE SUB-FAMILY B"/>
    <property type="match status" value="1"/>
</dbReference>
<keyword evidence="8" id="KW-1185">Reference proteome</keyword>
<proteinExistence type="inferred from homology"/>
<organism evidence="7 8">
    <name type="scientific">Hebeloma cylindrosporum</name>
    <dbReference type="NCBI Taxonomy" id="76867"/>
    <lineage>
        <taxon>Eukaryota</taxon>
        <taxon>Fungi</taxon>
        <taxon>Dikarya</taxon>
        <taxon>Basidiomycota</taxon>
        <taxon>Agaricomycotina</taxon>
        <taxon>Agaricomycetes</taxon>
        <taxon>Agaricomycetidae</taxon>
        <taxon>Agaricales</taxon>
        <taxon>Agaricineae</taxon>
        <taxon>Hymenogastraceae</taxon>
        <taxon>Hebeloma</taxon>
    </lineage>
</organism>
<dbReference type="STRING" id="686832.A0A0C3BYE5"/>
<dbReference type="HOGENOM" id="CLU_000604_63_1_1"/>
<dbReference type="PANTHER" id="PTHR24221:SF654">
    <property type="entry name" value="ATP-BINDING CASSETTE SUB-FAMILY B MEMBER 6"/>
    <property type="match status" value="1"/>
</dbReference>
<sequence length="759" mass="84772">MPDPEDPSHDVRIPVVIDSERSSGTGPALELATHADPSLDTSSPVNVSPPKFQAIDTKSGLDVPTQALADDPAPLDPNLRQTTWGIFQVAYVASSVPFLSFASLDEYRRGAKVLYRFLKEMWTIDWQSCLEYYAFTLWLIVSPSFSLCFAYLVLLNLERFVTRQESGFNMASELSEVQWLALLWLFSAIFSDRVLQGMVRTRADFGGHLRSHFIPKLVKARLECNPTEDFPCGFPASHDYGDFIPGWDFFDGFFILVRYILALALEVAVMGYIISRERGVLASVILGILVAVPLILTLLAPGTGMGLSGRTFWTTNSRYNRLMVLFNMVFAPDYLRLLIKDGLVDSVLEEYNLVTAALGIVRADTWIIWNQPSPWYWSIPLTLTIRYPMALCALILPFTIPSTSMITTMAFLQYAILTMRSSAKSLKALAARSSPLVIMQSIERFYDVLDSPPAAPRGILDYPNVDSRNGTKFTLKDVSYRYASTTSPTIKNVNLDIEPGQLVLIVGENGSGKSTLLKLLSGLVNPTEGQVLVDHTPLSRYDVNTFRKATAFVTQREELYPVSLRDNMLMFLSDDSRRKSITHRDLEEAARLGGSLDFIQRKLSGGFDTVLNPCSIPSWSPMVYPGQAAFDAMERAHPIPKPTEISPGEKQRLIASKAFMKIKHSDTKLIVLDEATNSLDSRAERKIFDQFIQISRESGQTLIIVAHRLAHLAHQADQILFMKDGKVEERGTHDQLMANSQGGYADLYKAELANTNMLV</sequence>
<evidence type="ECO:0000256" key="1">
    <source>
        <dbReference type="ARBA" id="ARBA00022741"/>
    </source>
</evidence>
<feature type="transmembrane region" description="Helical" evidence="5">
    <location>
        <begin position="132"/>
        <end position="157"/>
    </location>
</feature>
<feature type="region of interest" description="Disordered" evidence="4">
    <location>
        <begin position="1"/>
        <end position="46"/>
    </location>
</feature>
<evidence type="ECO:0000313" key="8">
    <source>
        <dbReference type="Proteomes" id="UP000053424"/>
    </source>
</evidence>
<comment type="similarity">
    <text evidence="3">Belongs to the ABC transporter superfamily. ABCB family. Heavy Metal importer (TC 3.A.1.210) subfamily.</text>
</comment>
<evidence type="ECO:0000256" key="4">
    <source>
        <dbReference type="SAM" id="MobiDB-lite"/>
    </source>
</evidence>
<protein>
    <recommendedName>
        <fullName evidence="6">ABC transporter domain-containing protein</fullName>
    </recommendedName>
</protein>
<dbReference type="InterPro" id="IPR003593">
    <property type="entry name" value="AAA+_ATPase"/>
</dbReference>
<dbReference type="InterPro" id="IPR027417">
    <property type="entry name" value="P-loop_NTPase"/>
</dbReference>
<evidence type="ECO:0000256" key="2">
    <source>
        <dbReference type="ARBA" id="ARBA00022840"/>
    </source>
</evidence>
<dbReference type="OrthoDB" id="6500128at2759"/>
<evidence type="ECO:0000256" key="3">
    <source>
        <dbReference type="ARBA" id="ARBA00024363"/>
    </source>
</evidence>
<keyword evidence="5" id="KW-0812">Transmembrane</keyword>
<keyword evidence="5" id="KW-0472">Membrane</keyword>
<evidence type="ECO:0000313" key="7">
    <source>
        <dbReference type="EMBL" id="KIM36471.1"/>
    </source>
</evidence>
<dbReference type="AlphaFoldDB" id="A0A0C3BYE5"/>
<dbReference type="PROSITE" id="PS50893">
    <property type="entry name" value="ABC_TRANSPORTER_2"/>
    <property type="match status" value="1"/>
</dbReference>
<keyword evidence="5" id="KW-1133">Transmembrane helix</keyword>
<feature type="transmembrane region" description="Helical" evidence="5">
    <location>
        <begin position="280"/>
        <end position="301"/>
    </location>
</feature>
<dbReference type="Proteomes" id="UP000053424">
    <property type="component" value="Unassembled WGS sequence"/>
</dbReference>
<gene>
    <name evidence="7" type="ORF">M413DRAFT_31699</name>
</gene>
<dbReference type="SUPFAM" id="SSF52540">
    <property type="entry name" value="P-loop containing nucleoside triphosphate hydrolases"/>
    <property type="match status" value="1"/>
</dbReference>
<feature type="domain" description="ABC transporter" evidence="6">
    <location>
        <begin position="473"/>
        <end position="749"/>
    </location>
</feature>
<dbReference type="Pfam" id="PF00005">
    <property type="entry name" value="ABC_tran"/>
    <property type="match status" value="1"/>
</dbReference>
<dbReference type="GO" id="GO:0042626">
    <property type="term" value="F:ATPase-coupled transmembrane transporter activity"/>
    <property type="evidence" value="ECO:0007669"/>
    <property type="project" value="TreeGrafter"/>
</dbReference>
<reference evidence="7 8" key="1">
    <citation type="submission" date="2014-04" db="EMBL/GenBank/DDBJ databases">
        <authorList>
            <consortium name="DOE Joint Genome Institute"/>
            <person name="Kuo A."/>
            <person name="Gay G."/>
            <person name="Dore J."/>
            <person name="Kohler A."/>
            <person name="Nagy L.G."/>
            <person name="Floudas D."/>
            <person name="Copeland A."/>
            <person name="Barry K.W."/>
            <person name="Cichocki N."/>
            <person name="Veneault-Fourrey C."/>
            <person name="LaButti K."/>
            <person name="Lindquist E.A."/>
            <person name="Lipzen A."/>
            <person name="Lundell T."/>
            <person name="Morin E."/>
            <person name="Murat C."/>
            <person name="Sun H."/>
            <person name="Tunlid A."/>
            <person name="Henrissat B."/>
            <person name="Grigoriev I.V."/>
            <person name="Hibbett D.S."/>
            <person name="Martin F."/>
            <person name="Nordberg H.P."/>
            <person name="Cantor M.N."/>
            <person name="Hua S.X."/>
        </authorList>
    </citation>
    <scope>NUCLEOTIDE SEQUENCE [LARGE SCALE GENOMIC DNA]</scope>
    <source>
        <strain evidence="8">h7</strain>
    </source>
</reference>
<feature type="compositionally biased region" description="Basic and acidic residues" evidence="4">
    <location>
        <begin position="1"/>
        <end position="12"/>
    </location>
</feature>
<dbReference type="GO" id="GO:0016887">
    <property type="term" value="F:ATP hydrolysis activity"/>
    <property type="evidence" value="ECO:0007669"/>
    <property type="project" value="InterPro"/>
</dbReference>
<name>A0A0C3BYE5_HEBCY</name>
<feature type="transmembrane region" description="Helical" evidence="5">
    <location>
        <begin position="253"/>
        <end position="274"/>
    </location>
</feature>
<accession>A0A0C3BYE5</accession>
<dbReference type="GO" id="GO:0005524">
    <property type="term" value="F:ATP binding"/>
    <property type="evidence" value="ECO:0007669"/>
    <property type="project" value="UniProtKB-KW"/>
</dbReference>
<keyword evidence="2" id="KW-0067">ATP-binding</keyword>
<dbReference type="SMART" id="SM00382">
    <property type="entry name" value="AAA"/>
    <property type="match status" value="1"/>
</dbReference>
<dbReference type="InterPro" id="IPR003439">
    <property type="entry name" value="ABC_transporter-like_ATP-bd"/>
</dbReference>
<feature type="transmembrane region" description="Helical" evidence="5">
    <location>
        <begin position="84"/>
        <end position="104"/>
    </location>
</feature>
<dbReference type="Gene3D" id="3.40.50.300">
    <property type="entry name" value="P-loop containing nucleotide triphosphate hydrolases"/>
    <property type="match status" value="1"/>
</dbReference>